<evidence type="ECO:0000259" key="8">
    <source>
        <dbReference type="Pfam" id="PF02870"/>
    </source>
</evidence>
<dbReference type="NCBIfam" id="TIGR00589">
    <property type="entry name" value="ogt"/>
    <property type="match status" value="1"/>
</dbReference>
<reference evidence="10" key="1">
    <citation type="journal article" date="2019" name="Int. J. Syst. Evol. Microbiol.">
        <title>The Global Catalogue of Microorganisms (GCM) 10K type strain sequencing project: providing services to taxonomists for standard genome sequencing and annotation.</title>
        <authorList>
            <consortium name="The Broad Institute Genomics Platform"/>
            <consortium name="The Broad Institute Genome Sequencing Center for Infectious Disease"/>
            <person name="Wu L."/>
            <person name="Ma J."/>
        </authorList>
    </citation>
    <scope>NUCLEOTIDE SEQUENCE [LARGE SCALE GENOMIC DNA]</scope>
    <source>
        <strain evidence="10">CGMCC 1.15475</strain>
    </source>
</reference>
<feature type="domain" description="Methylguanine DNA methyltransferase ribonuclease-like" evidence="8">
    <location>
        <begin position="9"/>
        <end position="83"/>
    </location>
</feature>
<protein>
    <submittedName>
        <fullName evidence="9">Methylated-DNA--[protein]-cysteine S-methyltransferase</fullName>
        <ecNumber evidence="9">2.1.1.63</ecNumber>
    </submittedName>
</protein>
<dbReference type="Pfam" id="PF01035">
    <property type="entry name" value="DNA_binding_1"/>
    <property type="match status" value="1"/>
</dbReference>
<dbReference type="InterPro" id="IPR001497">
    <property type="entry name" value="MethylDNA_cys_MeTrfase_AS"/>
</dbReference>
<keyword evidence="3 9" id="KW-0808">Transferase</keyword>
<dbReference type="Gene3D" id="3.30.160.70">
    <property type="entry name" value="Methylated DNA-protein cysteine methyltransferase domain"/>
    <property type="match status" value="1"/>
</dbReference>
<proteinExistence type="predicted"/>
<dbReference type="InterPro" id="IPR036388">
    <property type="entry name" value="WH-like_DNA-bd_sf"/>
</dbReference>
<keyword evidence="2 9" id="KW-0489">Methyltransferase</keyword>
<comment type="catalytic activity">
    <reaction evidence="6">
        <text>a 6-O-methyl-2'-deoxyguanosine in DNA + L-cysteinyl-[protein] = S-methyl-L-cysteinyl-[protein] + a 2'-deoxyguanosine in DNA</text>
        <dbReference type="Rhea" id="RHEA:24000"/>
        <dbReference type="Rhea" id="RHEA-COMP:10131"/>
        <dbReference type="Rhea" id="RHEA-COMP:10132"/>
        <dbReference type="Rhea" id="RHEA-COMP:11367"/>
        <dbReference type="Rhea" id="RHEA-COMP:11368"/>
        <dbReference type="ChEBI" id="CHEBI:29950"/>
        <dbReference type="ChEBI" id="CHEBI:82612"/>
        <dbReference type="ChEBI" id="CHEBI:85445"/>
        <dbReference type="ChEBI" id="CHEBI:85448"/>
        <dbReference type="EC" id="2.1.1.63"/>
    </reaction>
</comment>
<dbReference type="InterPro" id="IPR014048">
    <property type="entry name" value="MethylDNA_cys_MeTrfase_DNA-bd"/>
</dbReference>
<evidence type="ECO:0000256" key="6">
    <source>
        <dbReference type="ARBA" id="ARBA00049348"/>
    </source>
</evidence>
<organism evidence="9 10">
    <name type="scientific">Planococcus chinensis</name>
    <dbReference type="NCBI Taxonomy" id="272917"/>
    <lineage>
        <taxon>Bacteria</taxon>
        <taxon>Bacillati</taxon>
        <taxon>Bacillota</taxon>
        <taxon>Bacilli</taxon>
        <taxon>Bacillales</taxon>
        <taxon>Caryophanaceae</taxon>
        <taxon>Planococcus</taxon>
    </lineage>
</organism>
<comment type="catalytic activity">
    <reaction evidence="1">
        <text>a 4-O-methyl-thymidine in DNA + L-cysteinyl-[protein] = a thymidine in DNA + S-methyl-L-cysteinyl-[protein]</text>
        <dbReference type="Rhea" id="RHEA:53428"/>
        <dbReference type="Rhea" id="RHEA-COMP:10131"/>
        <dbReference type="Rhea" id="RHEA-COMP:10132"/>
        <dbReference type="Rhea" id="RHEA-COMP:13555"/>
        <dbReference type="Rhea" id="RHEA-COMP:13556"/>
        <dbReference type="ChEBI" id="CHEBI:29950"/>
        <dbReference type="ChEBI" id="CHEBI:82612"/>
        <dbReference type="ChEBI" id="CHEBI:137386"/>
        <dbReference type="ChEBI" id="CHEBI:137387"/>
        <dbReference type="EC" id="2.1.1.63"/>
    </reaction>
</comment>
<evidence type="ECO:0000259" key="7">
    <source>
        <dbReference type="Pfam" id="PF01035"/>
    </source>
</evidence>
<dbReference type="EC" id="2.1.1.63" evidence="9"/>
<dbReference type="InterPro" id="IPR036631">
    <property type="entry name" value="MGMT_N_sf"/>
</dbReference>
<evidence type="ECO:0000313" key="10">
    <source>
        <dbReference type="Proteomes" id="UP001597273"/>
    </source>
</evidence>
<keyword evidence="4" id="KW-0227">DNA damage</keyword>
<evidence type="ECO:0000256" key="3">
    <source>
        <dbReference type="ARBA" id="ARBA00022679"/>
    </source>
</evidence>
<dbReference type="EMBL" id="JBHUFW010000012">
    <property type="protein sequence ID" value="MFD1864429.1"/>
    <property type="molecule type" value="Genomic_DNA"/>
</dbReference>
<keyword evidence="5" id="KW-0234">DNA repair</keyword>
<dbReference type="GO" id="GO:0003908">
    <property type="term" value="F:methylated-DNA-[protein]-cysteine S-methyltransferase activity"/>
    <property type="evidence" value="ECO:0007669"/>
    <property type="project" value="UniProtKB-EC"/>
</dbReference>
<evidence type="ECO:0000256" key="1">
    <source>
        <dbReference type="ARBA" id="ARBA00001286"/>
    </source>
</evidence>
<comment type="caution">
    <text evidence="9">The sequence shown here is derived from an EMBL/GenBank/DDBJ whole genome shotgun (WGS) entry which is preliminary data.</text>
</comment>
<dbReference type="Pfam" id="PF02870">
    <property type="entry name" value="Methyltransf_1N"/>
    <property type="match status" value="1"/>
</dbReference>
<feature type="domain" description="Methylated-DNA-[protein]-cysteine S-methyltransferase DNA binding" evidence="7">
    <location>
        <begin position="89"/>
        <end position="166"/>
    </location>
</feature>
<dbReference type="GO" id="GO:0032259">
    <property type="term" value="P:methylation"/>
    <property type="evidence" value="ECO:0007669"/>
    <property type="project" value="UniProtKB-KW"/>
</dbReference>
<keyword evidence="10" id="KW-1185">Reference proteome</keyword>
<dbReference type="SUPFAM" id="SSF53155">
    <property type="entry name" value="Methylated DNA-protein cysteine methyltransferase domain"/>
    <property type="match status" value="1"/>
</dbReference>
<evidence type="ECO:0000256" key="5">
    <source>
        <dbReference type="ARBA" id="ARBA00023204"/>
    </source>
</evidence>
<dbReference type="PROSITE" id="PS00374">
    <property type="entry name" value="MGMT"/>
    <property type="match status" value="1"/>
</dbReference>
<dbReference type="PANTHER" id="PTHR10815">
    <property type="entry name" value="METHYLATED-DNA--PROTEIN-CYSTEINE METHYLTRANSFERASE"/>
    <property type="match status" value="1"/>
</dbReference>
<dbReference type="Gene3D" id="1.10.10.10">
    <property type="entry name" value="Winged helix-like DNA-binding domain superfamily/Winged helix DNA-binding domain"/>
    <property type="match status" value="1"/>
</dbReference>
<dbReference type="CDD" id="cd06445">
    <property type="entry name" value="ATase"/>
    <property type="match status" value="1"/>
</dbReference>
<dbReference type="InterPro" id="IPR036217">
    <property type="entry name" value="MethylDNA_cys_MeTrfase_DNAb"/>
</dbReference>
<dbReference type="RefSeq" id="WP_204892795.1">
    <property type="nucleotide sequence ID" value="NZ_JBHUFW010000012.1"/>
</dbReference>
<dbReference type="SUPFAM" id="SSF46767">
    <property type="entry name" value="Methylated DNA-protein cysteine methyltransferase, C-terminal domain"/>
    <property type="match status" value="1"/>
</dbReference>
<accession>A0ABW4QLV4</accession>
<evidence type="ECO:0000256" key="4">
    <source>
        <dbReference type="ARBA" id="ARBA00022763"/>
    </source>
</evidence>
<dbReference type="InterPro" id="IPR008332">
    <property type="entry name" value="MethylG_MeTrfase_N"/>
</dbReference>
<evidence type="ECO:0000256" key="2">
    <source>
        <dbReference type="ARBA" id="ARBA00022603"/>
    </source>
</evidence>
<sequence length="172" mass="18667">MATGKIEWTLLHHGQWKLYIAKTAQGLCYIGSPGASFEEMEAFTRKRFPEAELEENAEALAAYTRELGEYFSGIRTSLTLPVDAKGTVFQEEVWKALCQIPYGKTVSYSEIATLINRPSAVRAVGTAIGANPVLIAVPCHRVIGKSGAITGYRGGLELKRFLLGLETGISGT</sequence>
<evidence type="ECO:0000313" key="9">
    <source>
        <dbReference type="EMBL" id="MFD1864429.1"/>
    </source>
</evidence>
<gene>
    <name evidence="9" type="ORF">ACFSDB_16120</name>
</gene>
<dbReference type="Proteomes" id="UP001597273">
    <property type="component" value="Unassembled WGS sequence"/>
</dbReference>
<dbReference type="PANTHER" id="PTHR10815:SF12">
    <property type="entry name" value="METHYLATED-DNA--PROTEIN-CYSTEINE METHYLTRANSFERASE, INDUCIBLE"/>
    <property type="match status" value="1"/>
</dbReference>
<name>A0ABW4QLV4_9BACL</name>